<evidence type="ECO:0000256" key="3">
    <source>
        <dbReference type="SAM" id="Phobius"/>
    </source>
</evidence>
<dbReference type="Pfam" id="PF11027">
    <property type="entry name" value="DUF2615"/>
    <property type="match status" value="1"/>
</dbReference>
<dbReference type="PANTHER" id="PTHR31019">
    <property type="entry name" value="SMALL INTEGRAL MEMBRANE PROTEIN 14"/>
    <property type="match status" value="1"/>
</dbReference>
<dbReference type="GO" id="GO:0005783">
    <property type="term" value="C:endoplasmic reticulum"/>
    <property type="evidence" value="ECO:0007669"/>
    <property type="project" value="TreeGrafter"/>
</dbReference>
<dbReference type="EMBL" id="KC740678">
    <property type="protein sequence ID" value="AGM32502.1"/>
    <property type="molecule type" value="mRNA"/>
</dbReference>
<feature type="transmembrane region" description="Helical" evidence="3">
    <location>
        <begin position="52"/>
        <end position="69"/>
    </location>
</feature>
<feature type="region of interest" description="Disordered" evidence="2">
    <location>
        <begin position="73"/>
        <end position="101"/>
    </location>
</feature>
<organism evidence="4">
    <name type="scientific">Coptotermes formosanus</name>
    <name type="common">Formosan subterranean termite</name>
    <dbReference type="NCBI Taxonomy" id="36987"/>
    <lineage>
        <taxon>Eukaryota</taxon>
        <taxon>Metazoa</taxon>
        <taxon>Ecdysozoa</taxon>
        <taxon>Arthropoda</taxon>
        <taxon>Hexapoda</taxon>
        <taxon>Insecta</taxon>
        <taxon>Pterygota</taxon>
        <taxon>Neoptera</taxon>
        <taxon>Polyneoptera</taxon>
        <taxon>Dictyoptera</taxon>
        <taxon>Blattodea</taxon>
        <taxon>Blattoidea</taxon>
        <taxon>Termitoidae</taxon>
        <taxon>Rhinotermitidae</taxon>
        <taxon>Coptotermes</taxon>
    </lineage>
</organism>
<keyword evidence="3" id="KW-0812">Transmembrane</keyword>
<keyword evidence="3" id="KW-0472">Membrane</keyword>
<dbReference type="PANTHER" id="PTHR31019:SF1">
    <property type="entry name" value="SMALL INTEGRAL MEMBRANE PROTEIN 14"/>
    <property type="match status" value="1"/>
</dbReference>
<sequence length="101" mass="11020">MSDPCECIWSQEMAMRRLLSLLRQSQAYCMDNECLEELPGGLPSTQAGSNSILLMTVCWIVVAVVLYILRPGSLRNRGDSKPRDTGFGSHGSPPSPPPAIN</sequence>
<reference evidence="4" key="1">
    <citation type="submission" date="2013-03" db="EMBL/GenBank/DDBJ databases">
        <title>Immune-Related transcriptome of Coptotermes formosanus Shiraki workers: the defense mechanism.</title>
        <authorList>
            <person name="Hussain A."/>
            <person name="Li Y.F."/>
            <person name="Wen S.Y."/>
        </authorList>
    </citation>
    <scope>NUCLEOTIDE SEQUENCE</scope>
</reference>
<name>R4V1H4_COPFO</name>
<evidence type="ECO:0000256" key="1">
    <source>
        <dbReference type="ARBA" id="ARBA00017902"/>
    </source>
</evidence>
<dbReference type="InterPro" id="IPR020309">
    <property type="entry name" value="Smim-14"/>
</dbReference>
<protein>
    <recommendedName>
        <fullName evidence="1">Small integral membrane protein 14</fullName>
    </recommendedName>
</protein>
<keyword evidence="3" id="KW-1133">Transmembrane helix</keyword>
<proteinExistence type="evidence at transcript level"/>
<evidence type="ECO:0000313" key="4">
    <source>
        <dbReference type="EMBL" id="AGM32502.1"/>
    </source>
</evidence>
<evidence type="ECO:0000256" key="2">
    <source>
        <dbReference type="SAM" id="MobiDB-lite"/>
    </source>
</evidence>
<accession>R4V1H4</accession>
<dbReference type="AlphaFoldDB" id="R4V1H4"/>